<feature type="signal peptide" evidence="1">
    <location>
        <begin position="1"/>
        <end position="19"/>
    </location>
</feature>
<gene>
    <name evidence="2" type="ORF">MB14_09440</name>
</gene>
<organism evidence="2 3">
    <name type="scientific">Roseivirga ehrenbergii (strain DSM 102268 / JCM 13514 / KCTC 12282 / NCIMB 14502 / KMM 6017)</name>
    <dbReference type="NCBI Taxonomy" id="279360"/>
    <lineage>
        <taxon>Bacteria</taxon>
        <taxon>Pseudomonadati</taxon>
        <taxon>Bacteroidota</taxon>
        <taxon>Cytophagia</taxon>
        <taxon>Cytophagales</taxon>
        <taxon>Roseivirgaceae</taxon>
        <taxon>Roseivirga</taxon>
    </lineage>
</organism>
<dbReference type="PROSITE" id="PS51257">
    <property type="entry name" value="PROKAR_LIPOPROTEIN"/>
    <property type="match status" value="1"/>
</dbReference>
<evidence type="ECO:0000256" key="1">
    <source>
        <dbReference type="SAM" id="SignalP"/>
    </source>
</evidence>
<keyword evidence="3" id="KW-1185">Reference proteome</keyword>
<dbReference type="RefSeq" id="WP_132643971.1">
    <property type="nucleotide sequence ID" value="NZ_SMGS01000001.1"/>
</dbReference>
<evidence type="ECO:0000313" key="3">
    <source>
        <dbReference type="Proteomes" id="UP000075583"/>
    </source>
</evidence>
<feature type="chain" id="PRO_5007573990" description="DUF4595 domain-containing protein" evidence="1">
    <location>
        <begin position="20"/>
        <end position="375"/>
    </location>
</feature>
<reference evidence="2" key="1">
    <citation type="submission" date="2016-01" db="EMBL/GenBank/DDBJ databases">
        <title>Genome sequencing of Roseivirga ehrenbergii KMM 6017.</title>
        <authorList>
            <person name="Selvaratnam C."/>
            <person name="Thevarajoo S."/>
            <person name="Goh K.M."/>
            <person name="Ee R."/>
            <person name="Chan K.-G."/>
            <person name="Chong C.S."/>
        </authorList>
    </citation>
    <scope>NUCLEOTIDE SEQUENCE [LARGE SCALE GENOMIC DNA]</scope>
    <source>
        <strain evidence="2">KMM 6017</strain>
    </source>
</reference>
<dbReference type="AlphaFoldDB" id="A0A150X0K5"/>
<dbReference type="EMBL" id="LQZQ01000049">
    <property type="protein sequence ID" value="KYG72253.1"/>
    <property type="molecule type" value="Genomic_DNA"/>
</dbReference>
<proteinExistence type="predicted"/>
<dbReference type="InterPro" id="IPR038081">
    <property type="entry name" value="CalX-like_sf"/>
</dbReference>
<dbReference type="Gene3D" id="2.60.40.2030">
    <property type="match status" value="1"/>
</dbReference>
<evidence type="ECO:0008006" key="4">
    <source>
        <dbReference type="Google" id="ProtNLM"/>
    </source>
</evidence>
<dbReference type="SUPFAM" id="SSF141072">
    <property type="entry name" value="CalX-like"/>
    <property type="match status" value="1"/>
</dbReference>
<dbReference type="Proteomes" id="UP000075583">
    <property type="component" value="Unassembled WGS sequence"/>
</dbReference>
<comment type="caution">
    <text evidence="2">The sequence shown here is derived from an EMBL/GenBank/DDBJ whole genome shotgun (WGS) entry which is preliminary data.</text>
</comment>
<name>A0A150X0K5_ROSEK</name>
<evidence type="ECO:0000313" key="2">
    <source>
        <dbReference type="EMBL" id="KYG72253.1"/>
    </source>
</evidence>
<sequence length="375" mass="42227">MYKTLKLSMAVIVMAGLLACEEDGINPNNDSSSTPPPSSSLIKANFENSIVNLKENDGSLTVRIQLSAEAEEDYTLVLNLDDAIGQGSFSTEPALKQSQIDLEILAGQTVAEFKVVPQDNDLLSGHSTLKFRIIDGVSAVGGDSDNIEINILDDELFGKAQSFESSASGWKTKRTFVYDQQGRVSKVNWTSETPGASAGTDTYYYDANGMIERINYYPNQDEYFIKQNGRIIRSEKIEYGVKKSYSEYDYDFMGNVAGRADYYLQSNGSYELSLIFVYLYFQDGNLYKQLAYYPAQNGDLKLTSTRTYDHYLDKVNPFPVNEVIPTIKTQTKLPASYRVEENGVDLLYQFDYEFNTNGEVTKRTTKGESTLYFYY</sequence>
<accession>A0A150X0K5</accession>
<keyword evidence="1" id="KW-0732">Signal</keyword>
<protein>
    <recommendedName>
        <fullName evidence="4">DUF4595 domain-containing protein</fullName>
    </recommendedName>
</protein>